<dbReference type="InterPro" id="IPR036388">
    <property type="entry name" value="WH-like_DNA-bd_sf"/>
</dbReference>
<comment type="caution">
    <text evidence="4">The sequence shown here is derived from an EMBL/GenBank/DDBJ whole genome shotgun (WGS) entry which is preliminary data.</text>
</comment>
<feature type="region of interest" description="Disordered" evidence="2">
    <location>
        <begin position="146"/>
        <end position="195"/>
    </location>
</feature>
<evidence type="ECO:0000313" key="4">
    <source>
        <dbReference type="EMBL" id="CAI5452719.1"/>
    </source>
</evidence>
<accession>A0A9P1IX98</accession>
<dbReference type="InterPro" id="IPR018586">
    <property type="entry name" value="Brinker_DNA-bd"/>
</dbReference>
<feature type="domain" description="Brinker DNA-binding" evidence="3">
    <location>
        <begin position="47"/>
        <end position="91"/>
    </location>
</feature>
<dbReference type="GO" id="GO:0005634">
    <property type="term" value="C:nucleus"/>
    <property type="evidence" value="ECO:0007669"/>
    <property type="project" value="UniProtKB-SubCell"/>
</dbReference>
<dbReference type="InterPro" id="IPR009057">
    <property type="entry name" value="Homeodomain-like_sf"/>
</dbReference>
<dbReference type="SUPFAM" id="SSF46689">
    <property type="entry name" value="Homeodomain-like"/>
    <property type="match status" value="1"/>
</dbReference>
<name>A0A9P1IX98_9PELO</name>
<reference evidence="4" key="1">
    <citation type="submission" date="2022-11" db="EMBL/GenBank/DDBJ databases">
        <authorList>
            <person name="Kikuchi T."/>
        </authorList>
    </citation>
    <scope>NUCLEOTIDE SEQUENCE</scope>
    <source>
        <strain evidence="4">PS1010</strain>
    </source>
</reference>
<dbReference type="OrthoDB" id="6502958at2759"/>
<proteinExistence type="predicted"/>
<feature type="region of interest" description="Disordered" evidence="2">
    <location>
        <begin position="1"/>
        <end position="45"/>
    </location>
</feature>
<dbReference type="Proteomes" id="UP001152747">
    <property type="component" value="Unassembled WGS sequence"/>
</dbReference>
<keyword evidence="5" id="KW-1185">Reference proteome</keyword>
<organism evidence="4 5">
    <name type="scientific">Caenorhabditis angaria</name>
    <dbReference type="NCBI Taxonomy" id="860376"/>
    <lineage>
        <taxon>Eukaryota</taxon>
        <taxon>Metazoa</taxon>
        <taxon>Ecdysozoa</taxon>
        <taxon>Nematoda</taxon>
        <taxon>Chromadorea</taxon>
        <taxon>Rhabditida</taxon>
        <taxon>Rhabditina</taxon>
        <taxon>Rhabditomorpha</taxon>
        <taxon>Rhabditoidea</taxon>
        <taxon>Rhabditidae</taxon>
        <taxon>Peloderinae</taxon>
        <taxon>Caenorhabditis</taxon>
    </lineage>
</organism>
<gene>
    <name evidence="4" type="ORF">CAMP_LOCUS15356</name>
</gene>
<evidence type="ECO:0000313" key="5">
    <source>
        <dbReference type="Proteomes" id="UP001152747"/>
    </source>
</evidence>
<feature type="compositionally biased region" description="Low complexity" evidence="2">
    <location>
        <begin position="146"/>
        <end position="178"/>
    </location>
</feature>
<protein>
    <recommendedName>
        <fullName evidence="3">Brinker DNA-binding domain-containing protein</fullName>
    </recommendedName>
</protein>
<comment type="subcellular location">
    <subcellularLocation>
        <location evidence="1">Nucleus</location>
    </subcellularLocation>
</comment>
<sequence>MSAETVGISAMIIPPDQMKPKSRKRKNSGDGEGATTSTGSGRTLKQYSVDEKLSIIEYAKLSGNRAAGREYNVAESSIREWRKNEQKLINTRNASAGIIFNNNHMKSKEEKLQAERFAAQFNLFNIGYPTMLPMFSQHFPPILTAPTTSESVGTPSSSSSHSSSSTPPPLVSSSPTPSGAGRRKSRAPQKVLQEP</sequence>
<evidence type="ECO:0000256" key="1">
    <source>
        <dbReference type="ARBA" id="ARBA00004123"/>
    </source>
</evidence>
<dbReference type="EMBL" id="CANHGI010000005">
    <property type="protein sequence ID" value="CAI5452719.1"/>
    <property type="molecule type" value="Genomic_DNA"/>
</dbReference>
<feature type="compositionally biased region" description="Polar residues" evidence="2">
    <location>
        <begin position="34"/>
        <end position="45"/>
    </location>
</feature>
<evidence type="ECO:0000256" key="2">
    <source>
        <dbReference type="SAM" id="MobiDB-lite"/>
    </source>
</evidence>
<dbReference type="Gene3D" id="1.10.10.10">
    <property type="entry name" value="Winged helix-like DNA-binding domain superfamily/Winged helix DNA-binding domain"/>
    <property type="match status" value="1"/>
</dbReference>
<dbReference type="AlphaFoldDB" id="A0A9P1IX98"/>
<dbReference type="Pfam" id="PF09607">
    <property type="entry name" value="BrkDBD"/>
    <property type="match status" value="1"/>
</dbReference>
<evidence type="ECO:0000259" key="3">
    <source>
        <dbReference type="Pfam" id="PF09607"/>
    </source>
</evidence>